<feature type="transmembrane region" description="Helical" evidence="1">
    <location>
        <begin position="71"/>
        <end position="91"/>
    </location>
</feature>
<dbReference type="InterPro" id="IPR029021">
    <property type="entry name" value="Prot-tyrosine_phosphatase-like"/>
</dbReference>
<keyword evidence="2" id="KW-0732">Signal</keyword>
<feature type="transmembrane region" description="Helical" evidence="1">
    <location>
        <begin position="103"/>
        <end position="129"/>
    </location>
</feature>
<dbReference type="Proteomes" id="UP001190700">
    <property type="component" value="Unassembled WGS sequence"/>
</dbReference>
<dbReference type="Gene3D" id="3.90.190.10">
    <property type="entry name" value="Protein tyrosine phosphatase superfamily"/>
    <property type="match status" value="1"/>
</dbReference>
<dbReference type="FunFam" id="3.90.190.10:FF:000157">
    <property type="entry name" value="Protein-tyrosine phosphatase"/>
    <property type="match status" value="1"/>
</dbReference>
<dbReference type="Pfam" id="PF22785">
    <property type="entry name" value="Tc-R-P"/>
    <property type="match status" value="1"/>
</dbReference>
<keyword evidence="1" id="KW-1133">Transmembrane helix</keyword>
<feature type="signal peptide" evidence="2">
    <location>
        <begin position="1"/>
        <end position="29"/>
    </location>
</feature>
<comment type="caution">
    <text evidence="4">The sequence shown here is derived from an EMBL/GenBank/DDBJ whole genome shotgun (WGS) entry which is preliminary data.</text>
</comment>
<feature type="domain" description="Tyrosine specific protein phosphatases" evidence="3">
    <location>
        <begin position="254"/>
        <end position="329"/>
    </location>
</feature>
<dbReference type="InterPro" id="IPR003595">
    <property type="entry name" value="Tyr_Pase_cat"/>
</dbReference>
<dbReference type="SMART" id="SM00404">
    <property type="entry name" value="PTPc_motif"/>
    <property type="match status" value="1"/>
</dbReference>
<sequence length="390" mass="42817">MFSIFSESCALLTSLIVVAVLFCSALVTQQNVCDKAEIIWTGCLILFEIWYVLCVGVCSCKFFLWKLVTVAAHLPVVLGIWLGSIWATVALSSTAGTCEWLSWLLIMLHSGVAAAISLILLQTGAALLLGPPTFDRRPRWERKIPLQLDFILHEDFGDSDVSREIATAGGRLALCHCPGRLNPLEDDLAIVMEQCAAQTKHKLDATPSVVLVTLMESQEFELLKMGDFLQRVHMAGIEVIHFPIRDKWVPGDCMKYIALVQRMVGLLREGHQVVVHCFGGKGRTGTLAAAVLLAVQNHKRDGVERGVNWAVGAVRRARPGCLKNFLQRFFLLTLITTFDILVVNVESIQMGLTGPYAPSTVTPGHVANSTFTENSFPICDSQDDNLTAAL</sequence>
<dbReference type="PROSITE" id="PS00383">
    <property type="entry name" value="TYR_PHOSPHATASE_1"/>
    <property type="match status" value="1"/>
</dbReference>
<keyword evidence="1" id="KW-0472">Membrane</keyword>
<dbReference type="SUPFAM" id="SSF52799">
    <property type="entry name" value="(Phosphotyrosine protein) phosphatases II"/>
    <property type="match status" value="1"/>
</dbReference>
<dbReference type="InterPro" id="IPR000387">
    <property type="entry name" value="Tyr_Pase_dom"/>
</dbReference>
<evidence type="ECO:0000256" key="1">
    <source>
        <dbReference type="SAM" id="Phobius"/>
    </source>
</evidence>
<accession>A0AAE0G6D9</accession>
<evidence type="ECO:0000259" key="3">
    <source>
        <dbReference type="PROSITE" id="PS50056"/>
    </source>
</evidence>
<gene>
    <name evidence="4" type="ORF">CYMTET_19352</name>
</gene>
<reference evidence="4 5" key="1">
    <citation type="journal article" date="2015" name="Genome Biol. Evol.">
        <title>Comparative Genomics of a Bacterivorous Green Alga Reveals Evolutionary Causalities and Consequences of Phago-Mixotrophic Mode of Nutrition.</title>
        <authorList>
            <person name="Burns J.A."/>
            <person name="Paasch A."/>
            <person name="Narechania A."/>
            <person name="Kim E."/>
        </authorList>
    </citation>
    <scope>NUCLEOTIDE SEQUENCE [LARGE SCALE GENOMIC DNA]</scope>
    <source>
        <strain evidence="4 5">PLY_AMNH</strain>
    </source>
</reference>
<name>A0AAE0G6D9_9CHLO</name>
<organism evidence="4 5">
    <name type="scientific">Cymbomonas tetramitiformis</name>
    <dbReference type="NCBI Taxonomy" id="36881"/>
    <lineage>
        <taxon>Eukaryota</taxon>
        <taxon>Viridiplantae</taxon>
        <taxon>Chlorophyta</taxon>
        <taxon>Pyramimonadophyceae</taxon>
        <taxon>Pyramimonadales</taxon>
        <taxon>Pyramimonadaceae</taxon>
        <taxon>Cymbomonas</taxon>
    </lineage>
</organism>
<feature type="transmembrane region" description="Helical" evidence="1">
    <location>
        <begin position="39"/>
        <end position="64"/>
    </location>
</feature>
<dbReference type="AlphaFoldDB" id="A0AAE0G6D9"/>
<protein>
    <recommendedName>
        <fullName evidence="3">Tyrosine specific protein phosphatases domain-containing protein</fullName>
    </recommendedName>
</protein>
<dbReference type="PROSITE" id="PS50056">
    <property type="entry name" value="TYR_PHOSPHATASE_2"/>
    <property type="match status" value="1"/>
</dbReference>
<proteinExistence type="predicted"/>
<keyword evidence="1" id="KW-0812">Transmembrane</keyword>
<evidence type="ECO:0000313" key="5">
    <source>
        <dbReference type="Proteomes" id="UP001190700"/>
    </source>
</evidence>
<dbReference type="EMBL" id="LGRX02009022">
    <property type="protein sequence ID" value="KAK3272353.1"/>
    <property type="molecule type" value="Genomic_DNA"/>
</dbReference>
<dbReference type="InterPro" id="IPR016130">
    <property type="entry name" value="Tyr_Pase_AS"/>
</dbReference>
<evidence type="ECO:0000256" key="2">
    <source>
        <dbReference type="SAM" id="SignalP"/>
    </source>
</evidence>
<feature type="chain" id="PRO_5042187875" description="Tyrosine specific protein phosphatases domain-containing protein" evidence="2">
    <location>
        <begin position="30"/>
        <end position="390"/>
    </location>
</feature>
<dbReference type="GO" id="GO:0016787">
    <property type="term" value="F:hydrolase activity"/>
    <property type="evidence" value="ECO:0007669"/>
    <property type="project" value="UniProtKB-ARBA"/>
</dbReference>
<evidence type="ECO:0000313" key="4">
    <source>
        <dbReference type="EMBL" id="KAK3272353.1"/>
    </source>
</evidence>
<keyword evidence="5" id="KW-1185">Reference proteome</keyword>